<name>A0A368NQU7_9GAMM</name>
<proteinExistence type="predicted"/>
<evidence type="ECO:0000313" key="2">
    <source>
        <dbReference type="Proteomes" id="UP000252558"/>
    </source>
</evidence>
<reference evidence="1 2" key="1">
    <citation type="submission" date="2018-07" db="EMBL/GenBank/DDBJ databases">
        <title>Corallincola holothuriorum sp. nov., a new facultative anaerobe isolated from sea cucumber Apostichopus japonicus.</title>
        <authorList>
            <person name="Xia H."/>
        </authorList>
    </citation>
    <scope>NUCLEOTIDE SEQUENCE [LARGE SCALE GENOMIC DNA]</scope>
    <source>
        <strain evidence="1 2">C4</strain>
    </source>
</reference>
<dbReference type="AlphaFoldDB" id="A0A368NQU7"/>
<keyword evidence="2" id="KW-1185">Reference proteome</keyword>
<comment type="caution">
    <text evidence="1">The sequence shown here is derived from an EMBL/GenBank/DDBJ whole genome shotgun (WGS) entry which is preliminary data.</text>
</comment>
<organism evidence="1 2">
    <name type="scientific">Corallincola holothuriorum</name>
    <dbReference type="NCBI Taxonomy" id="2282215"/>
    <lineage>
        <taxon>Bacteria</taxon>
        <taxon>Pseudomonadati</taxon>
        <taxon>Pseudomonadota</taxon>
        <taxon>Gammaproteobacteria</taxon>
        <taxon>Alteromonadales</taxon>
        <taxon>Psychromonadaceae</taxon>
        <taxon>Corallincola</taxon>
    </lineage>
</organism>
<evidence type="ECO:0008006" key="3">
    <source>
        <dbReference type="Google" id="ProtNLM"/>
    </source>
</evidence>
<sequence>MFIGGCRSTPVNDLNNQSIPPGLSIAQVSKAILKAGNTRGWLMNKVEEGHIVAEIHVRSHFAAVDIRYNEKNYHISYRDSDNLKYDGQNIHKKYNQWVNNLNLDIHNSLLINTL</sequence>
<dbReference type="RefSeq" id="WP_114336686.1">
    <property type="nucleotide sequence ID" value="NZ_QPID01000001.1"/>
</dbReference>
<gene>
    <name evidence="1" type="ORF">DU002_02110</name>
</gene>
<dbReference type="EMBL" id="QPID01000001">
    <property type="protein sequence ID" value="RCU52778.1"/>
    <property type="molecule type" value="Genomic_DNA"/>
</dbReference>
<accession>A0A368NQU7</accession>
<dbReference type="OrthoDB" id="9815328at2"/>
<protein>
    <recommendedName>
        <fullName evidence="3">Lipoprotein</fullName>
    </recommendedName>
</protein>
<dbReference type="Proteomes" id="UP000252558">
    <property type="component" value="Unassembled WGS sequence"/>
</dbReference>
<evidence type="ECO:0000313" key="1">
    <source>
        <dbReference type="EMBL" id="RCU52778.1"/>
    </source>
</evidence>